<feature type="compositionally biased region" description="Acidic residues" evidence="1">
    <location>
        <begin position="206"/>
        <end position="218"/>
    </location>
</feature>
<dbReference type="PROSITE" id="PS50090">
    <property type="entry name" value="MYB_LIKE"/>
    <property type="match status" value="2"/>
</dbReference>
<keyword evidence="5" id="KW-1185">Reference proteome</keyword>
<evidence type="ECO:0000313" key="4">
    <source>
        <dbReference type="EMBL" id="KAK3168600.1"/>
    </source>
</evidence>
<feature type="domain" description="Myb-like" evidence="2">
    <location>
        <begin position="70"/>
        <end position="122"/>
    </location>
</feature>
<dbReference type="SUPFAM" id="SSF46689">
    <property type="entry name" value="Homeodomain-like"/>
    <property type="match status" value="2"/>
</dbReference>
<feature type="domain" description="HTH myb-type" evidence="3">
    <location>
        <begin position="132"/>
        <end position="185"/>
    </location>
</feature>
<dbReference type="Pfam" id="PF00249">
    <property type="entry name" value="Myb_DNA-binding"/>
    <property type="match status" value="1"/>
</dbReference>
<evidence type="ECO:0000259" key="3">
    <source>
        <dbReference type="PROSITE" id="PS51294"/>
    </source>
</evidence>
<feature type="domain" description="Myb-like" evidence="2">
    <location>
        <begin position="132"/>
        <end position="181"/>
    </location>
</feature>
<dbReference type="CDD" id="cd00167">
    <property type="entry name" value="SANT"/>
    <property type="match status" value="2"/>
</dbReference>
<protein>
    <submittedName>
        <fullName evidence="4">Uncharacterized protein</fullName>
    </submittedName>
</protein>
<proteinExistence type="predicted"/>
<dbReference type="Gene3D" id="1.10.10.60">
    <property type="entry name" value="Homeodomain-like"/>
    <property type="match status" value="2"/>
</dbReference>
<evidence type="ECO:0000259" key="2">
    <source>
        <dbReference type="PROSITE" id="PS50090"/>
    </source>
</evidence>
<name>A0AAD9YZT2_9LECA</name>
<accession>A0AAD9YZT2</accession>
<dbReference type="InterPro" id="IPR009057">
    <property type="entry name" value="Homeodomain-like_sf"/>
</dbReference>
<sequence length="224" mass="26096">MTQKSGQRLNLSGWGSIKILPSLLSEIFPNETMNYQPNNPWTNPSSPYAYAHGNAHGNAVMGTVQLLLAEPTQPTTRWIRVEENKLFLDLLYDNPEVDWKAISQQLPGHDADDCKMKWWTVIKRKCPGFRNNPALRPYDWTPREDNLLVDFSELGGDWDLTARQLTGRTRDECRDYWFVYLQYEHPGAQEKVERPTALRQQQQQQQEEEEEEEEEEGADGNREE</sequence>
<dbReference type="PROSITE" id="PS51294">
    <property type="entry name" value="HTH_MYB"/>
    <property type="match status" value="1"/>
</dbReference>
<organism evidence="4 5">
    <name type="scientific">Lepraria neglecta</name>
    <dbReference type="NCBI Taxonomy" id="209136"/>
    <lineage>
        <taxon>Eukaryota</taxon>
        <taxon>Fungi</taxon>
        <taxon>Dikarya</taxon>
        <taxon>Ascomycota</taxon>
        <taxon>Pezizomycotina</taxon>
        <taxon>Lecanoromycetes</taxon>
        <taxon>OSLEUM clade</taxon>
        <taxon>Lecanoromycetidae</taxon>
        <taxon>Lecanorales</taxon>
        <taxon>Lecanorineae</taxon>
        <taxon>Stereocaulaceae</taxon>
        <taxon>Lepraria</taxon>
    </lineage>
</organism>
<dbReference type="AlphaFoldDB" id="A0AAD9YZT2"/>
<evidence type="ECO:0000313" key="5">
    <source>
        <dbReference type="Proteomes" id="UP001276659"/>
    </source>
</evidence>
<dbReference type="InterPro" id="IPR017930">
    <property type="entry name" value="Myb_dom"/>
</dbReference>
<dbReference type="EMBL" id="JASNWA010000010">
    <property type="protein sequence ID" value="KAK3168600.1"/>
    <property type="molecule type" value="Genomic_DNA"/>
</dbReference>
<evidence type="ECO:0000256" key="1">
    <source>
        <dbReference type="SAM" id="MobiDB-lite"/>
    </source>
</evidence>
<reference evidence="4" key="1">
    <citation type="submission" date="2022-11" db="EMBL/GenBank/DDBJ databases">
        <title>Chromosomal genome sequence assembly and mating type (MAT) locus characterization of the leprose asexual lichenized fungus Lepraria neglecta (Nyl.) Erichsen.</title>
        <authorList>
            <person name="Allen J.L."/>
            <person name="Pfeffer B."/>
        </authorList>
    </citation>
    <scope>NUCLEOTIDE SEQUENCE</scope>
    <source>
        <strain evidence="4">Allen 5258</strain>
    </source>
</reference>
<gene>
    <name evidence="4" type="ORF">OEA41_005048</name>
</gene>
<feature type="region of interest" description="Disordered" evidence="1">
    <location>
        <begin position="189"/>
        <end position="224"/>
    </location>
</feature>
<comment type="caution">
    <text evidence="4">The sequence shown here is derived from an EMBL/GenBank/DDBJ whole genome shotgun (WGS) entry which is preliminary data.</text>
</comment>
<dbReference type="SMART" id="SM00717">
    <property type="entry name" value="SANT"/>
    <property type="match status" value="2"/>
</dbReference>
<dbReference type="InterPro" id="IPR001005">
    <property type="entry name" value="SANT/Myb"/>
</dbReference>
<dbReference type="Proteomes" id="UP001276659">
    <property type="component" value="Unassembled WGS sequence"/>
</dbReference>